<evidence type="ECO:0000256" key="2">
    <source>
        <dbReference type="ARBA" id="ARBA00022801"/>
    </source>
</evidence>
<dbReference type="InterPro" id="IPR014016">
    <property type="entry name" value="UvrD-like_ATP-bd"/>
</dbReference>
<feature type="binding site" evidence="6">
    <location>
        <begin position="55"/>
        <end position="62"/>
    </location>
    <ligand>
        <name>ATP</name>
        <dbReference type="ChEBI" id="CHEBI:30616"/>
    </ligand>
</feature>
<gene>
    <name evidence="8" type="ORF">CNR29_06705</name>
</gene>
<keyword evidence="3 6" id="KW-0347">Helicase</keyword>
<dbReference type="GO" id="GO:0016787">
    <property type="term" value="F:hydrolase activity"/>
    <property type="evidence" value="ECO:0007669"/>
    <property type="project" value="UniProtKB-UniRule"/>
</dbReference>
<dbReference type="SUPFAM" id="SSF52540">
    <property type="entry name" value="P-loop containing nucleoside triphosphate hydrolases"/>
    <property type="match status" value="1"/>
</dbReference>
<evidence type="ECO:0000256" key="5">
    <source>
        <dbReference type="ARBA" id="ARBA00023125"/>
    </source>
</evidence>
<evidence type="ECO:0000313" key="9">
    <source>
        <dbReference type="Proteomes" id="UP000217918"/>
    </source>
</evidence>
<reference evidence="8 9" key="1">
    <citation type="submission" date="2017-09" db="EMBL/GenBank/DDBJ databases">
        <title>Genome sequence of Lactobacillus brevis D7.</title>
        <authorList>
            <person name="Kwon M.-S."/>
            <person name="Lim S.K."/>
            <person name="Choi H.-J."/>
        </authorList>
    </citation>
    <scope>NUCLEOTIDE SEQUENCE [LARGE SCALE GENOMIC DNA]</scope>
    <source>
        <strain evidence="8 9">D7</strain>
    </source>
</reference>
<protein>
    <recommendedName>
        <fullName evidence="7">UvrD-like helicase ATP-binding domain-containing protein</fullName>
    </recommendedName>
</protein>
<dbReference type="GO" id="GO:0043138">
    <property type="term" value="F:3'-5' DNA helicase activity"/>
    <property type="evidence" value="ECO:0007669"/>
    <property type="project" value="TreeGrafter"/>
</dbReference>
<dbReference type="GO" id="GO:0003677">
    <property type="term" value="F:DNA binding"/>
    <property type="evidence" value="ECO:0007669"/>
    <property type="project" value="UniProtKB-KW"/>
</dbReference>
<dbReference type="Gene3D" id="3.40.50.300">
    <property type="entry name" value="P-loop containing nucleotide triphosphate hydrolases"/>
    <property type="match status" value="2"/>
</dbReference>
<dbReference type="GO" id="GO:0000725">
    <property type="term" value="P:recombinational repair"/>
    <property type="evidence" value="ECO:0007669"/>
    <property type="project" value="TreeGrafter"/>
</dbReference>
<dbReference type="PANTHER" id="PTHR11070:SF2">
    <property type="entry name" value="ATP-DEPENDENT DNA HELICASE SRS2"/>
    <property type="match status" value="1"/>
</dbReference>
<feature type="domain" description="UvrD-like helicase ATP-binding" evidence="7">
    <location>
        <begin position="34"/>
        <end position="304"/>
    </location>
</feature>
<dbReference type="InterPro" id="IPR000212">
    <property type="entry name" value="DNA_helicase_UvrD/REP"/>
</dbReference>
<accession>A0A2A3TY56</accession>
<dbReference type="Gene3D" id="1.10.10.160">
    <property type="match status" value="1"/>
</dbReference>
<keyword evidence="4 6" id="KW-0067">ATP-binding</keyword>
<organism evidence="8 9">
    <name type="scientific">Levilactobacillus brevis</name>
    <name type="common">Lactobacillus brevis</name>
    <dbReference type="NCBI Taxonomy" id="1580"/>
    <lineage>
        <taxon>Bacteria</taxon>
        <taxon>Bacillati</taxon>
        <taxon>Bacillota</taxon>
        <taxon>Bacilli</taxon>
        <taxon>Lactobacillales</taxon>
        <taxon>Lactobacillaceae</taxon>
        <taxon>Levilactobacillus</taxon>
    </lineage>
</organism>
<dbReference type="InterPro" id="IPR027417">
    <property type="entry name" value="P-loop_NTPase"/>
</dbReference>
<comment type="caution">
    <text evidence="8">The sequence shown here is derived from an EMBL/GenBank/DDBJ whole genome shotgun (WGS) entry which is preliminary data.</text>
</comment>
<evidence type="ECO:0000256" key="1">
    <source>
        <dbReference type="ARBA" id="ARBA00022741"/>
    </source>
</evidence>
<dbReference type="PANTHER" id="PTHR11070">
    <property type="entry name" value="UVRD / RECB / PCRA DNA HELICASE FAMILY MEMBER"/>
    <property type="match status" value="1"/>
</dbReference>
<dbReference type="PROSITE" id="PS51198">
    <property type="entry name" value="UVRD_HELICASE_ATP_BIND"/>
    <property type="match status" value="1"/>
</dbReference>
<evidence type="ECO:0000313" key="8">
    <source>
        <dbReference type="EMBL" id="PBQ23717.1"/>
    </source>
</evidence>
<keyword evidence="5" id="KW-0238">DNA-binding</keyword>
<keyword evidence="2 6" id="KW-0378">Hydrolase</keyword>
<evidence type="ECO:0000256" key="6">
    <source>
        <dbReference type="PROSITE-ProRule" id="PRU00560"/>
    </source>
</evidence>
<dbReference type="Proteomes" id="UP000217918">
    <property type="component" value="Unassembled WGS sequence"/>
</dbReference>
<keyword evidence="1 6" id="KW-0547">Nucleotide-binding</keyword>
<dbReference type="InterPro" id="IPR013986">
    <property type="entry name" value="DExx_box_DNA_helicase_dom_sf"/>
</dbReference>
<name>A0A2A3TY56_LEVBR</name>
<dbReference type="Pfam" id="PF00580">
    <property type="entry name" value="UvrD-helicase"/>
    <property type="match status" value="1"/>
</dbReference>
<evidence type="ECO:0000259" key="7">
    <source>
        <dbReference type="PROSITE" id="PS51198"/>
    </source>
</evidence>
<sequence length="598" mass="68682">MLTTFKMFQQFTRMQLRRLLMVISKLESDILKLVKDDPSQKEVIISDNQKILVEAPAGFGKTFTMINMIKYWIATGKIKNYEKVLCLSFSVSAANRMRENIESSFKDSYSSSNLVHHVQATNFHGICRNILSKYGFLVGLKPNVDYQNVDSTNKDELKLLPLDERTFIHNEDSEISTASISQKKLYEQLSDYNAIIRNSFLPCNKLPYNAIITLTLELLLNNTQICSFYRKYYRVICIDEFQDTNILGLSLIHILSGENTKLVAFGDDMQQIYQFLGAIPSLIDKTSQNSSIQYVQLTKNYRFKNNKSMQALDSQLRFYKTNLTVTQNNKIPIDALHGTSISDESAQIISFINNHPDNKCAILFSGNSLTTKKLIEKLSEKITLFNALFKDDDKQVKHFHEKALETYLNMFKSHPISQSGVQKYINTVIKSITQDSVTDSLTELLKVFIHKSIIKYSSDIRSEVISTVLSSCSLRQNLVDINEKVTVSTIHGSKGLEWDYVILANFEYHEIPNYFEIRDIGLSNEDPRLIVNSDNSEYIRNLLNKFYVAFSRARKNFIVSYSDLHWEYSYGKPVCCKAHVSPIGYLPFIQIRNIASKN</sequence>
<evidence type="ECO:0000256" key="3">
    <source>
        <dbReference type="ARBA" id="ARBA00022806"/>
    </source>
</evidence>
<dbReference type="GO" id="GO:0005524">
    <property type="term" value="F:ATP binding"/>
    <property type="evidence" value="ECO:0007669"/>
    <property type="project" value="UniProtKB-UniRule"/>
</dbReference>
<proteinExistence type="predicted"/>
<evidence type="ECO:0000256" key="4">
    <source>
        <dbReference type="ARBA" id="ARBA00022840"/>
    </source>
</evidence>
<dbReference type="AlphaFoldDB" id="A0A2A3TY56"/>
<dbReference type="EMBL" id="NVYO01000001">
    <property type="protein sequence ID" value="PBQ23717.1"/>
    <property type="molecule type" value="Genomic_DNA"/>
</dbReference>